<protein>
    <submittedName>
        <fullName evidence="14">SREBP</fullName>
    </submittedName>
</protein>
<keyword evidence="8" id="KW-0472">Membrane</keyword>
<dbReference type="GO" id="GO:0005634">
    <property type="term" value="C:nucleus"/>
    <property type="evidence" value="ECO:0007669"/>
    <property type="project" value="UniProtKB-SubCell"/>
</dbReference>
<evidence type="ECO:0000256" key="8">
    <source>
        <dbReference type="ARBA" id="ARBA00023136"/>
    </source>
</evidence>
<feature type="domain" description="BHLH" evidence="13">
    <location>
        <begin position="358"/>
        <end position="408"/>
    </location>
</feature>
<keyword evidence="4" id="KW-0256">Endoplasmic reticulum</keyword>
<accession>A0A6B9DGK0</accession>
<organism evidence="14">
    <name type="scientific">Sinonovacula constricta</name>
    <name type="common">Razor clam</name>
    <dbReference type="NCBI Taxonomy" id="98310"/>
    <lineage>
        <taxon>Eukaryota</taxon>
        <taxon>Metazoa</taxon>
        <taxon>Spiralia</taxon>
        <taxon>Lophotrochozoa</taxon>
        <taxon>Mollusca</taxon>
        <taxon>Bivalvia</taxon>
        <taxon>Autobranchia</taxon>
        <taxon>Heteroconchia</taxon>
        <taxon>Euheterodonta</taxon>
        <taxon>Imparidentia</taxon>
        <taxon>Neoheterodontei</taxon>
        <taxon>Cardiida</taxon>
        <taxon>Tellinoidea</taxon>
        <taxon>Solecurtidae</taxon>
        <taxon>Sinonovacula</taxon>
    </lineage>
</organism>
<evidence type="ECO:0000256" key="3">
    <source>
        <dbReference type="ARBA" id="ARBA00022692"/>
    </source>
</evidence>
<dbReference type="SMR" id="A0A6B9DGK0"/>
<name>A0A6B9DGK0_SINCO</name>
<evidence type="ECO:0000313" key="14">
    <source>
        <dbReference type="EMBL" id="QGX48188.1"/>
    </source>
</evidence>
<dbReference type="GO" id="GO:0000981">
    <property type="term" value="F:DNA-binding transcription factor activity, RNA polymerase II-specific"/>
    <property type="evidence" value="ECO:0007669"/>
    <property type="project" value="TreeGrafter"/>
</dbReference>
<feature type="compositionally biased region" description="Low complexity" evidence="12">
    <location>
        <begin position="451"/>
        <end position="463"/>
    </location>
</feature>
<dbReference type="CDD" id="cd18921">
    <property type="entry name" value="bHLHzip_SREBP1"/>
    <property type="match status" value="1"/>
</dbReference>
<keyword evidence="5" id="KW-1133">Transmembrane helix</keyword>
<dbReference type="PANTHER" id="PTHR46062:SF1">
    <property type="entry name" value="LP12374P"/>
    <property type="match status" value="1"/>
</dbReference>
<evidence type="ECO:0000256" key="2">
    <source>
        <dbReference type="ARBA" id="ARBA00004477"/>
    </source>
</evidence>
<keyword evidence="7" id="KW-0238">DNA-binding</keyword>
<keyword evidence="11" id="KW-0175">Coiled coil</keyword>
<evidence type="ECO:0000256" key="12">
    <source>
        <dbReference type="SAM" id="MobiDB-lite"/>
    </source>
</evidence>
<dbReference type="SUPFAM" id="SSF47459">
    <property type="entry name" value="HLH, helix-loop-helix DNA-binding domain"/>
    <property type="match status" value="1"/>
</dbReference>
<evidence type="ECO:0000256" key="7">
    <source>
        <dbReference type="ARBA" id="ARBA00023125"/>
    </source>
</evidence>
<keyword evidence="9" id="KW-0804">Transcription</keyword>
<dbReference type="InterPro" id="IPR036638">
    <property type="entry name" value="HLH_DNA-bd_sf"/>
</dbReference>
<evidence type="ECO:0000256" key="11">
    <source>
        <dbReference type="SAM" id="Coils"/>
    </source>
</evidence>
<dbReference type="SMART" id="SM00353">
    <property type="entry name" value="HLH"/>
    <property type="match status" value="1"/>
</dbReference>
<dbReference type="Gene3D" id="4.10.280.10">
    <property type="entry name" value="Helix-loop-helix DNA-binding domain"/>
    <property type="match status" value="1"/>
</dbReference>
<evidence type="ECO:0000256" key="5">
    <source>
        <dbReference type="ARBA" id="ARBA00022989"/>
    </source>
</evidence>
<dbReference type="EMBL" id="MK584917">
    <property type="protein sequence ID" value="QGX48188.1"/>
    <property type="molecule type" value="mRNA"/>
</dbReference>
<evidence type="ECO:0000256" key="6">
    <source>
        <dbReference type="ARBA" id="ARBA00023015"/>
    </source>
</evidence>
<evidence type="ECO:0000259" key="13">
    <source>
        <dbReference type="PROSITE" id="PS50888"/>
    </source>
</evidence>
<feature type="region of interest" description="Disordered" evidence="12">
    <location>
        <begin position="450"/>
        <end position="470"/>
    </location>
</feature>
<evidence type="ECO:0000256" key="9">
    <source>
        <dbReference type="ARBA" id="ARBA00023163"/>
    </source>
</evidence>
<dbReference type="PANTHER" id="PTHR46062">
    <property type="entry name" value="STEROL REGULATORY ELEMENT-BINDING PROTEIN"/>
    <property type="match status" value="1"/>
</dbReference>
<evidence type="ECO:0000256" key="4">
    <source>
        <dbReference type="ARBA" id="ARBA00022824"/>
    </source>
</evidence>
<dbReference type="GO" id="GO:0046983">
    <property type="term" value="F:protein dimerization activity"/>
    <property type="evidence" value="ECO:0007669"/>
    <property type="project" value="InterPro"/>
</dbReference>
<keyword evidence="10" id="KW-0539">Nucleus</keyword>
<sequence>MADPLSWSLGDEDFLALENDFLTTNTFDNTNLGGIDDIVKYIEGTSDVFDHAAEAAPASDFLFQDPNLFNTNVSEVKTDTDFDLSEHLLQTTPVKQEVNPFSYPLCEEVSVANTLPTPTSPAINLSHLTSVHAAQQLKEAAQRAAQQHKQQQLLLLLQQYQQQQQQKQQQQQQQQNQNITLTTDQLKVLLIEYQKNQALKQQQEQQQQLAAQNGTINLQQLQQLLALHAKLKTEGGTSPNLQMASPSPPQVVPVSSPISIQNQLSPQSIHISTSPTILPAASRIQIHTSQVASPQLQMQQHSTPVTKALSSVQSVISHGNPVNTLVTANIPIQVVENEKVPINRLSQTKVGGKPPKGEKRTSHNAIEKRYRLSINDKLTELKDLVAGEEAKLNKSAILRKAIEYIRYILGQNERLKKENMALKMAAKRQNLQELLLLSKDSPAEDFNMMTPPCSDNSDSDVSPPNSPAYEEMDTKDVNLKSFTGNGMADKTRFTLCVFMFAVLAFNPFGSVFKASGLQGETSYQAGFAGRQLHGTVEEMSEGSWSVLSNGLIPSIILWLINGLVMVFVLTRLFVFGEPVTHKDSEASQAYWRHRKQAEQDTAKREYTAAANQWRLALLSLGRPLPTSKLDLAASLLWQIVRQVFHKLYITRLLFSTRRIYRKSAEMTDVKSSARDAAIAYFKLHQLHLSGLIPGSQVWGLNLGLCAVNLAEAAGESLPSTTMAEVYISSALRVSAGQLKVLARYFLSIARYTMSRSIDQVPASIQWLCHPEGHRFLVDGDWTLHAKESILTSCPYEADPLARVTQQFREHLLSRSLYSMTMPSNRNLETGSQLSDVILYTQLLTESSRLRSHDNIGSLSASQCVPELDELSAWWASVISVAAYWLIGDDESAEKNYAIVDSFPASLHRSDDPLPKAVLVAFRARRNFMTGAAGSSSYSVIRLCDRAGRLLRESLKLSYSREDTHIIQALQLLVCDWLLGTRTDVWEREQSSGDREATTQTELIAFQQDLASLRKLANDNKVALPKIFLHEATGRMMAGANPAKTQQLLDRSIIRRRISREDKDLSTEDSDSEVPDREQATALLMAGRHLPESVMADPGARVALISEASRLYEVLGDKKSVQSCRRTLMLLEESCQHHAASTVTCS</sequence>
<comment type="subcellular location">
    <subcellularLocation>
        <location evidence="2">Endoplasmic reticulum membrane</location>
        <topology evidence="2">Multi-pass membrane protein</topology>
    </subcellularLocation>
    <subcellularLocation>
        <location evidence="1">Nucleus</location>
    </subcellularLocation>
</comment>
<feature type="coiled-coil region" evidence="11">
    <location>
        <begin position="131"/>
        <end position="180"/>
    </location>
</feature>
<proteinExistence type="evidence at transcript level"/>
<dbReference type="PROSITE" id="PS50888">
    <property type="entry name" value="BHLH"/>
    <property type="match status" value="1"/>
</dbReference>
<keyword evidence="6" id="KW-0805">Transcription regulation</keyword>
<keyword evidence="3" id="KW-0812">Transmembrane</keyword>
<evidence type="ECO:0000256" key="1">
    <source>
        <dbReference type="ARBA" id="ARBA00004123"/>
    </source>
</evidence>
<dbReference type="GO" id="GO:0005789">
    <property type="term" value="C:endoplasmic reticulum membrane"/>
    <property type="evidence" value="ECO:0007669"/>
    <property type="project" value="UniProtKB-SubCell"/>
</dbReference>
<dbReference type="Pfam" id="PF00010">
    <property type="entry name" value="HLH"/>
    <property type="match status" value="1"/>
</dbReference>
<evidence type="ECO:0000256" key="10">
    <source>
        <dbReference type="ARBA" id="ARBA00023242"/>
    </source>
</evidence>
<reference evidence="14" key="1">
    <citation type="submission" date="2019-03" db="EMBL/GenBank/DDBJ databases">
        <authorList>
            <person name="Ran Z."/>
        </authorList>
    </citation>
    <scope>NUCLEOTIDE SEQUENCE</scope>
</reference>
<dbReference type="InterPro" id="IPR011598">
    <property type="entry name" value="bHLH_dom"/>
</dbReference>
<dbReference type="AlphaFoldDB" id="A0A6B9DGK0"/>
<dbReference type="GO" id="GO:0000978">
    <property type="term" value="F:RNA polymerase II cis-regulatory region sequence-specific DNA binding"/>
    <property type="evidence" value="ECO:0007669"/>
    <property type="project" value="TreeGrafter"/>
</dbReference>